<keyword evidence="3" id="KW-1185">Reference proteome</keyword>
<accession>A0A9N9DDY3</accession>
<gene>
    <name evidence="2" type="ORF">AMORRO_LOCUS9135</name>
</gene>
<proteinExistence type="predicted"/>
<evidence type="ECO:0000256" key="1">
    <source>
        <dbReference type="SAM" id="MobiDB-lite"/>
    </source>
</evidence>
<protein>
    <submittedName>
        <fullName evidence="2">9118_t:CDS:1</fullName>
    </submittedName>
</protein>
<sequence>MTSVKTLSLVYNTVFEKYFLYSGFIGSLTQVNNGKKTLHREEELPWKNTLSQPQPGYASIRDSLKSHRTRRSSKKGYG</sequence>
<evidence type="ECO:0000313" key="3">
    <source>
        <dbReference type="Proteomes" id="UP000789342"/>
    </source>
</evidence>
<reference evidence="2" key="1">
    <citation type="submission" date="2021-06" db="EMBL/GenBank/DDBJ databases">
        <authorList>
            <person name="Kallberg Y."/>
            <person name="Tangrot J."/>
            <person name="Rosling A."/>
        </authorList>
    </citation>
    <scope>NUCLEOTIDE SEQUENCE</scope>
    <source>
        <strain evidence="2">CL551</strain>
    </source>
</reference>
<dbReference type="AlphaFoldDB" id="A0A9N9DDY3"/>
<dbReference type="EMBL" id="CAJVPV010008563">
    <property type="protein sequence ID" value="CAG8632110.1"/>
    <property type="molecule type" value="Genomic_DNA"/>
</dbReference>
<comment type="caution">
    <text evidence="2">The sequence shown here is derived from an EMBL/GenBank/DDBJ whole genome shotgun (WGS) entry which is preliminary data.</text>
</comment>
<name>A0A9N9DDY3_9GLOM</name>
<feature type="compositionally biased region" description="Basic residues" evidence="1">
    <location>
        <begin position="66"/>
        <end position="78"/>
    </location>
</feature>
<evidence type="ECO:0000313" key="2">
    <source>
        <dbReference type="EMBL" id="CAG8632110.1"/>
    </source>
</evidence>
<organism evidence="2 3">
    <name type="scientific">Acaulospora morrowiae</name>
    <dbReference type="NCBI Taxonomy" id="94023"/>
    <lineage>
        <taxon>Eukaryota</taxon>
        <taxon>Fungi</taxon>
        <taxon>Fungi incertae sedis</taxon>
        <taxon>Mucoromycota</taxon>
        <taxon>Glomeromycotina</taxon>
        <taxon>Glomeromycetes</taxon>
        <taxon>Diversisporales</taxon>
        <taxon>Acaulosporaceae</taxon>
        <taxon>Acaulospora</taxon>
    </lineage>
</organism>
<feature type="region of interest" description="Disordered" evidence="1">
    <location>
        <begin position="44"/>
        <end position="78"/>
    </location>
</feature>
<dbReference type="Proteomes" id="UP000789342">
    <property type="component" value="Unassembled WGS sequence"/>
</dbReference>